<dbReference type="WBParaSite" id="Hba_00904">
    <property type="protein sequence ID" value="Hba_00904"/>
    <property type="gene ID" value="Hba_00904"/>
</dbReference>
<keyword evidence="1" id="KW-1185">Reference proteome</keyword>
<sequence length="22" mass="2825">MDRIHIRVHRRFIDYKEALSIR</sequence>
<name>A0A1I7W8D2_HETBA</name>
<evidence type="ECO:0000313" key="1">
    <source>
        <dbReference type="Proteomes" id="UP000095283"/>
    </source>
</evidence>
<proteinExistence type="predicted"/>
<evidence type="ECO:0000313" key="2">
    <source>
        <dbReference type="WBParaSite" id="Hba_00904"/>
    </source>
</evidence>
<reference evidence="2" key="1">
    <citation type="submission" date="2016-11" db="UniProtKB">
        <authorList>
            <consortium name="WormBaseParasite"/>
        </authorList>
    </citation>
    <scope>IDENTIFICATION</scope>
</reference>
<protein>
    <submittedName>
        <fullName evidence="2">LytTR family transcriptional regulator</fullName>
    </submittedName>
</protein>
<accession>A0A1I7W8D2</accession>
<dbReference type="AlphaFoldDB" id="A0A1I7W8D2"/>
<organism evidence="1 2">
    <name type="scientific">Heterorhabditis bacteriophora</name>
    <name type="common">Entomopathogenic nematode worm</name>
    <dbReference type="NCBI Taxonomy" id="37862"/>
    <lineage>
        <taxon>Eukaryota</taxon>
        <taxon>Metazoa</taxon>
        <taxon>Ecdysozoa</taxon>
        <taxon>Nematoda</taxon>
        <taxon>Chromadorea</taxon>
        <taxon>Rhabditida</taxon>
        <taxon>Rhabditina</taxon>
        <taxon>Rhabditomorpha</taxon>
        <taxon>Strongyloidea</taxon>
        <taxon>Heterorhabditidae</taxon>
        <taxon>Heterorhabditis</taxon>
    </lineage>
</organism>
<dbReference type="Proteomes" id="UP000095283">
    <property type="component" value="Unplaced"/>
</dbReference>